<evidence type="ECO:0000313" key="3">
    <source>
        <dbReference type="Ensembl" id="ENSMMNP00015022180.1"/>
    </source>
</evidence>
<reference evidence="3" key="2">
    <citation type="submission" date="2025-09" db="UniProtKB">
        <authorList>
            <consortium name="Ensembl"/>
        </authorList>
    </citation>
    <scope>IDENTIFICATION</scope>
</reference>
<gene>
    <name evidence="3" type="primary">ISCA2</name>
</gene>
<feature type="region of interest" description="Disordered" evidence="1">
    <location>
        <begin position="38"/>
        <end position="60"/>
    </location>
</feature>
<reference evidence="3" key="1">
    <citation type="submission" date="2025-08" db="UniProtKB">
        <authorList>
            <consortium name="Ensembl"/>
        </authorList>
    </citation>
    <scope>IDENTIFICATION</scope>
</reference>
<protein>
    <submittedName>
        <fullName evidence="3">Iron-sulfur cluster assembly 2</fullName>
    </submittedName>
</protein>
<evidence type="ECO:0000256" key="2">
    <source>
        <dbReference type="SAM" id="SignalP"/>
    </source>
</evidence>
<evidence type="ECO:0000256" key="1">
    <source>
        <dbReference type="SAM" id="MobiDB-lite"/>
    </source>
</evidence>
<dbReference type="Ensembl" id="ENSMMNT00015024382.1">
    <property type="protein sequence ID" value="ENSMMNP00015022180.1"/>
    <property type="gene ID" value="ENSMMNG00015016275.1"/>
</dbReference>
<name>A0A8C6C0R6_MONMO</name>
<dbReference type="AlphaFoldDB" id="A0A8C6C0R6"/>
<evidence type="ECO:0000313" key="4">
    <source>
        <dbReference type="Proteomes" id="UP000694561"/>
    </source>
</evidence>
<accession>A0A8C6C0R6</accession>
<dbReference type="Proteomes" id="UP000694561">
    <property type="component" value="Unplaced"/>
</dbReference>
<feature type="chain" id="PRO_5034391711" evidence="2">
    <location>
        <begin position="16"/>
        <end position="60"/>
    </location>
</feature>
<dbReference type="GeneTree" id="ENSGT00390000005700"/>
<sequence>MAAVRGLRLIAVALRAVTLWPGGRLLAASRGPRALRELSSSSPEAGEGQIHLTDSCVQGI</sequence>
<proteinExistence type="predicted"/>
<keyword evidence="2" id="KW-0732">Signal</keyword>
<keyword evidence="4" id="KW-1185">Reference proteome</keyword>
<feature type="signal peptide" evidence="2">
    <location>
        <begin position="1"/>
        <end position="15"/>
    </location>
</feature>
<organism evidence="3 4">
    <name type="scientific">Monodon monoceros</name>
    <name type="common">Narwhal</name>
    <name type="synonym">Ceratodon monodon</name>
    <dbReference type="NCBI Taxonomy" id="40151"/>
    <lineage>
        <taxon>Eukaryota</taxon>
        <taxon>Metazoa</taxon>
        <taxon>Chordata</taxon>
        <taxon>Craniata</taxon>
        <taxon>Vertebrata</taxon>
        <taxon>Euteleostomi</taxon>
        <taxon>Mammalia</taxon>
        <taxon>Eutheria</taxon>
        <taxon>Laurasiatheria</taxon>
        <taxon>Artiodactyla</taxon>
        <taxon>Whippomorpha</taxon>
        <taxon>Cetacea</taxon>
        <taxon>Odontoceti</taxon>
        <taxon>Monodontidae</taxon>
        <taxon>Monodon</taxon>
    </lineage>
</organism>